<keyword evidence="1" id="KW-0812">Transmembrane</keyword>
<dbReference type="Proteomes" id="UP000243459">
    <property type="component" value="Chromosome 4"/>
</dbReference>
<dbReference type="EMBL" id="CM007384">
    <property type="protein sequence ID" value="ONK73476.1"/>
    <property type="molecule type" value="Genomic_DNA"/>
</dbReference>
<gene>
    <name evidence="2" type="ORF">A4U43_C04F31950</name>
</gene>
<dbReference type="Gramene" id="ONK73476">
    <property type="protein sequence ID" value="ONK73476"/>
    <property type="gene ID" value="A4U43_C04F31950"/>
</dbReference>
<dbReference type="GO" id="GO:0005506">
    <property type="term" value="F:iron ion binding"/>
    <property type="evidence" value="ECO:0007669"/>
    <property type="project" value="InterPro"/>
</dbReference>
<sequence length="206" mass="22291">MSKSRGSSIEQLEMACAEDSISLMGMGVIGAPQDILALVVLFEVIKVILWGHFLFRKRGSRVRAGFLHSYLASSGLHSDKDSIKALTEDTFVAGSIATVLALEWAMAELVTKSEVVKKMQNELGGKVGLKNIVTKEDLIKMNLEVGDGDLGIAPDQSIASLVLRQVTEDTHAQGYEIRSRRACAVNQQLSIVEDSGATLANLRVSF</sequence>
<keyword evidence="1" id="KW-0472">Membrane</keyword>
<evidence type="ECO:0000256" key="1">
    <source>
        <dbReference type="SAM" id="Phobius"/>
    </source>
</evidence>
<evidence type="ECO:0000313" key="3">
    <source>
        <dbReference type="Proteomes" id="UP000243459"/>
    </source>
</evidence>
<dbReference type="GO" id="GO:0004497">
    <property type="term" value="F:monooxygenase activity"/>
    <property type="evidence" value="ECO:0007669"/>
    <property type="project" value="InterPro"/>
</dbReference>
<proteinExistence type="predicted"/>
<dbReference type="GO" id="GO:0016705">
    <property type="term" value="F:oxidoreductase activity, acting on paired donors, with incorporation or reduction of molecular oxygen"/>
    <property type="evidence" value="ECO:0007669"/>
    <property type="project" value="InterPro"/>
</dbReference>
<keyword evidence="1" id="KW-1133">Transmembrane helix</keyword>
<dbReference type="AlphaFoldDB" id="A0A5P1F521"/>
<dbReference type="Gene3D" id="1.10.630.10">
    <property type="entry name" value="Cytochrome P450"/>
    <property type="match status" value="1"/>
</dbReference>
<feature type="transmembrane region" description="Helical" evidence="1">
    <location>
        <begin position="35"/>
        <end position="55"/>
    </location>
</feature>
<dbReference type="InterPro" id="IPR036396">
    <property type="entry name" value="Cyt_P450_sf"/>
</dbReference>
<dbReference type="Pfam" id="PF00067">
    <property type="entry name" value="p450"/>
    <property type="match status" value="1"/>
</dbReference>
<keyword evidence="3" id="KW-1185">Reference proteome</keyword>
<reference evidence="3" key="1">
    <citation type="journal article" date="2017" name="Nat. Commun.">
        <title>The asparagus genome sheds light on the origin and evolution of a young Y chromosome.</title>
        <authorList>
            <person name="Harkess A."/>
            <person name="Zhou J."/>
            <person name="Xu C."/>
            <person name="Bowers J.E."/>
            <person name="Van der Hulst R."/>
            <person name="Ayyampalayam S."/>
            <person name="Mercati F."/>
            <person name="Riccardi P."/>
            <person name="McKain M.R."/>
            <person name="Kakrana A."/>
            <person name="Tang H."/>
            <person name="Ray J."/>
            <person name="Groenendijk J."/>
            <person name="Arikit S."/>
            <person name="Mathioni S.M."/>
            <person name="Nakano M."/>
            <person name="Shan H."/>
            <person name="Telgmann-Rauber A."/>
            <person name="Kanno A."/>
            <person name="Yue Z."/>
            <person name="Chen H."/>
            <person name="Li W."/>
            <person name="Chen Y."/>
            <person name="Xu X."/>
            <person name="Zhang Y."/>
            <person name="Luo S."/>
            <person name="Chen H."/>
            <person name="Gao J."/>
            <person name="Mao Z."/>
            <person name="Pires J.C."/>
            <person name="Luo M."/>
            <person name="Kudrna D."/>
            <person name="Wing R.A."/>
            <person name="Meyers B.C."/>
            <person name="Yi K."/>
            <person name="Kong H."/>
            <person name="Lavrijsen P."/>
            <person name="Sunseri F."/>
            <person name="Falavigna A."/>
            <person name="Ye Y."/>
            <person name="Leebens-Mack J.H."/>
            <person name="Chen G."/>
        </authorList>
    </citation>
    <scope>NUCLEOTIDE SEQUENCE [LARGE SCALE GENOMIC DNA]</scope>
    <source>
        <strain evidence="3">cv. DH0086</strain>
    </source>
</reference>
<organism evidence="2 3">
    <name type="scientific">Asparagus officinalis</name>
    <name type="common">Garden asparagus</name>
    <dbReference type="NCBI Taxonomy" id="4686"/>
    <lineage>
        <taxon>Eukaryota</taxon>
        <taxon>Viridiplantae</taxon>
        <taxon>Streptophyta</taxon>
        <taxon>Embryophyta</taxon>
        <taxon>Tracheophyta</taxon>
        <taxon>Spermatophyta</taxon>
        <taxon>Magnoliopsida</taxon>
        <taxon>Liliopsida</taxon>
        <taxon>Asparagales</taxon>
        <taxon>Asparagaceae</taxon>
        <taxon>Asparagoideae</taxon>
        <taxon>Asparagus</taxon>
    </lineage>
</organism>
<name>A0A5P1F521_ASPOF</name>
<dbReference type="InterPro" id="IPR001128">
    <property type="entry name" value="Cyt_P450"/>
</dbReference>
<protein>
    <submittedName>
        <fullName evidence="2">Uncharacterized protein</fullName>
    </submittedName>
</protein>
<dbReference type="GO" id="GO:0020037">
    <property type="term" value="F:heme binding"/>
    <property type="evidence" value="ECO:0007669"/>
    <property type="project" value="InterPro"/>
</dbReference>
<accession>A0A5P1F521</accession>
<dbReference type="SUPFAM" id="SSF48264">
    <property type="entry name" value="Cytochrome P450"/>
    <property type="match status" value="1"/>
</dbReference>
<dbReference type="InterPro" id="IPR002401">
    <property type="entry name" value="Cyt_P450_E_grp-I"/>
</dbReference>
<dbReference type="PANTHER" id="PTHR24281">
    <property type="entry name" value="STEROID 21-HYDROXYLASE-RELATED"/>
    <property type="match status" value="1"/>
</dbReference>
<dbReference type="PRINTS" id="PR00463">
    <property type="entry name" value="EP450I"/>
</dbReference>
<evidence type="ECO:0000313" key="2">
    <source>
        <dbReference type="EMBL" id="ONK73476.1"/>
    </source>
</evidence>